<feature type="region of interest" description="Disordered" evidence="1">
    <location>
        <begin position="1"/>
        <end position="24"/>
    </location>
</feature>
<dbReference type="Proteomes" id="UP001143474">
    <property type="component" value="Unassembled WGS sequence"/>
</dbReference>
<dbReference type="SUPFAM" id="SSF48452">
    <property type="entry name" value="TPR-like"/>
    <property type="match status" value="1"/>
</dbReference>
<sequence length="729" mass="79619">MSERNDRRENPDPREAPVTNEVGGTVWGPAVQAQSIHGDVRIDVGTRPRAPAPAQLAPAPALFIDREDELAQLRRLLDEGEETPHSPTLVVITGLGGVGKSSLALQWLHQVRDMFGDGQLYADLRGFASDPPVPAGEILERFLRALGTAPEHVPAEFDEQVTMFRSVTAGRRLIVMLDNALSAAQVRAILPASGRSLVLVTTRRRLSGLVVEGARFIDLDPLSPAAAEALLARVLGLDRTSAEPEAARDLVSLCGRLPIAVCASAAHLALRPKWSIRRLVRELADARRRLSVLSADEDISIQAVFDVSYGMLSEDEARLYRALGLHPGTDFGSHVAAAAGGIRVGEAFRLLDRLAGANLVEEEEGAQEEEDRFRFHDLLRLHAYAKAVETDPPEERQAIFVRIAEWYLSAAVAADLVVIPGRWHLGSRYEAAHAADPAFEGPAKALDWLEAELPNLRAVLLQAHEQGLHDITWQMCEALWGLFVNRKHYGDWVRTHEVALESARASDNRLAEPRMLLALASAHLNLHRFDTAVALCAQVVDLERAAGHAIGEASALSSLGVAHLGLGQPERAIVCFEQARLIHRDLGRERGVALMARRIGEAYRDAGRYDEAVLSLTEAEELFGLLGDRYNRTRVLTGLGQTHLLAGRSEAARGLLTDALALTEQIGALYEQANVRSHLAEALVAAGEARQAREHLGRALEILTRLDAPRAEPVRRRLESLAQDPPRPP</sequence>
<dbReference type="PANTHER" id="PTHR47691:SF3">
    <property type="entry name" value="HTH-TYPE TRANSCRIPTIONAL REGULATOR RV0890C-RELATED"/>
    <property type="match status" value="1"/>
</dbReference>
<protein>
    <submittedName>
        <fullName evidence="2">NTPase</fullName>
    </submittedName>
</protein>
<dbReference type="GO" id="GO:0043531">
    <property type="term" value="F:ADP binding"/>
    <property type="evidence" value="ECO:0007669"/>
    <property type="project" value="InterPro"/>
</dbReference>
<feature type="compositionally biased region" description="Basic and acidic residues" evidence="1">
    <location>
        <begin position="1"/>
        <end position="15"/>
    </location>
</feature>
<dbReference type="InterPro" id="IPR027417">
    <property type="entry name" value="P-loop_NTPase"/>
</dbReference>
<keyword evidence="3" id="KW-1185">Reference proteome</keyword>
<dbReference type="SUPFAM" id="SSF52540">
    <property type="entry name" value="P-loop containing nucleoside triphosphate hydrolases"/>
    <property type="match status" value="1"/>
</dbReference>
<organism evidence="2 3">
    <name type="scientific">Streptosporangium carneum</name>
    <dbReference type="NCBI Taxonomy" id="47481"/>
    <lineage>
        <taxon>Bacteria</taxon>
        <taxon>Bacillati</taxon>
        <taxon>Actinomycetota</taxon>
        <taxon>Actinomycetes</taxon>
        <taxon>Streptosporangiales</taxon>
        <taxon>Streptosporangiaceae</taxon>
        <taxon>Streptosporangium</taxon>
    </lineage>
</organism>
<gene>
    <name evidence="2" type="ORF">GCM10017600_75810</name>
</gene>
<dbReference type="EMBL" id="BSEV01000029">
    <property type="protein sequence ID" value="GLK14169.1"/>
    <property type="molecule type" value="Genomic_DNA"/>
</dbReference>
<dbReference type="Pfam" id="PF13424">
    <property type="entry name" value="TPR_12"/>
    <property type="match status" value="2"/>
</dbReference>
<dbReference type="AlphaFoldDB" id="A0A9W6MGV0"/>
<accession>A0A9W6MGV0</accession>
<proteinExistence type="predicted"/>
<reference evidence="2" key="1">
    <citation type="journal article" date="2014" name="Int. J. Syst. Evol. Microbiol.">
        <title>Complete genome sequence of Corynebacterium casei LMG S-19264T (=DSM 44701T), isolated from a smear-ripened cheese.</title>
        <authorList>
            <consortium name="US DOE Joint Genome Institute (JGI-PGF)"/>
            <person name="Walter F."/>
            <person name="Albersmeier A."/>
            <person name="Kalinowski J."/>
            <person name="Ruckert C."/>
        </authorList>
    </citation>
    <scope>NUCLEOTIDE SEQUENCE</scope>
    <source>
        <strain evidence="2">VKM Ac-2007</strain>
    </source>
</reference>
<dbReference type="Gene3D" id="1.25.40.10">
    <property type="entry name" value="Tetratricopeptide repeat domain"/>
    <property type="match status" value="2"/>
</dbReference>
<dbReference type="PANTHER" id="PTHR47691">
    <property type="entry name" value="REGULATOR-RELATED"/>
    <property type="match status" value="1"/>
</dbReference>
<comment type="caution">
    <text evidence="2">The sequence shown here is derived from an EMBL/GenBank/DDBJ whole genome shotgun (WGS) entry which is preliminary data.</text>
</comment>
<reference evidence="2" key="2">
    <citation type="submission" date="2023-01" db="EMBL/GenBank/DDBJ databases">
        <authorList>
            <person name="Sun Q."/>
            <person name="Evtushenko L."/>
        </authorList>
    </citation>
    <scope>NUCLEOTIDE SEQUENCE</scope>
    <source>
        <strain evidence="2">VKM Ac-2007</strain>
    </source>
</reference>
<dbReference type="PRINTS" id="PR00364">
    <property type="entry name" value="DISEASERSIST"/>
</dbReference>
<dbReference type="InterPro" id="IPR011990">
    <property type="entry name" value="TPR-like_helical_dom_sf"/>
</dbReference>
<evidence type="ECO:0000313" key="2">
    <source>
        <dbReference type="EMBL" id="GLK14169.1"/>
    </source>
</evidence>
<dbReference type="InterPro" id="IPR019734">
    <property type="entry name" value="TPR_rpt"/>
</dbReference>
<dbReference type="Gene3D" id="3.40.50.300">
    <property type="entry name" value="P-loop containing nucleotide triphosphate hydrolases"/>
    <property type="match status" value="1"/>
</dbReference>
<evidence type="ECO:0000256" key="1">
    <source>
        <dbReference type="SAM" id="MobiDB-lite"/>
    </source>
</evidence>
<name>A0A9W6MGV0_9ACTN</name>
<evidence type="ECO:0000313" key="3">
    <source>
        <dbReference type="Proteomes" id="UP001143474"/>
    </source>
</evidence>
<dbReference type="SMART" id="SM00028">
    <property type="entry name" value="TPR"/>
    <property type="match status" value="5"/>
</dbReference>